<dbReference type="RefSeq" id="WP_044183725.1">
    <property type="nucleotide sequence ID" value="NZ_CABKSF010000004.1"/>
</dbReference>
<dbReference type="InterPro" id="IPR052700">
    <property type="entry name" value="Carb_kinase_PfkB-like"/>
</dbReference>
<dbReference type="PROSITE" id="PS00583">
    <property type="entry name" value="PFKB_KINASES_1"/>
    <property type="match status" value="1"/>
</dbReference>
<protein>
    <submittedName>
        <fullName evidence="5">Fructosamine kinase FrlD</fullName>
        <ecNumber evidence="5">2.7.1.-</ecNumber>
    </submittedName>
</protein>
<evidence type="ECO:0000256" key="3">
    <source>
        <dbReference type="ARBA" id="ARBA00022777"/>
    </source>
</evidence>
<dbReference type="Pfam" id="PF00294">
    <property type="entry name" value="PfkB"/>
    <property type="match status" value="1"/>
</dbReference>
<keyword evidence="2 5" id="KW-0808">Transferase</keyword>
<gene>
    <name evidence="5" type="primary">frlD_1</name>
    <name evidence="5" type="ORF">EMLFYP7_01220</name>
</gene>
<dbReference type="PANTHER" id="PTHR43320">
    <property type="entry name" value="SUGAR KINASE"/>
    <property type="match status" value="1"/>
</dbReference>
<dbReference type="EC" id="2.7.1.-" evidence="5"/>
<dbReference type="Gene3D" id="3.40.1190.20">
    <property type="match status" value="1"/>
</dbReference>
<dbReference type="GO" id="GO:0016301">
    <property type="term" value="F:kinase activity"/>
    <property type="evidence" value="ECO:0007669"/>
    <property type="project" value="UniProtKB-KW"/>
</dbReference>
<reference evidence="5" key="1">
    <citation type="submission" date="2019-11" db="EMBL/GenBank/DDBJ databases">
        <authorList>
            <person name="Feng L."/>
        </authorList>
    </citation>
    <scope>NUCLEOTIDE SEQUENCE</scope>
    <source>
        <strain evidence="5">EMassiliensisLFYP7</strain>
    </source>
</reference>
<evidence type="ECO:0000256" key="2">
    <source>
        <dbReference type="ARBA" id="ARBA00022679"/>
    </source>
</evidence>
<dbReference type="PROSITE" id="PS00584">
    <property type="entry name" value="PFKB_KINASES_2"/>
    <property type="match status" value="1"/>
</dbReference>
<dbReference type="InterPro" id="IPR011611">
    <property type="entry name" value="PfkB_dom"/>
</dbReference>
<accession>A0A6N3BE92</accession>
<keyword evidence="3 5" id="KW-0418">Kinase</keyword>
<evidence type="ECO:0000313" key="5">
    <source>
        <dbReference type="EMBL" id="VYU02805.1"/>
    </source>
</evidence>
<evidence type="ECO:0000259" key="4">
    <source>
        <dbReference type="Pfam" id="PF00294"/>
    </source>
</evidence>
<organism evidence="5">
    <name type="scientific">Phytobacter massiliensis</name>
    <dbReference type="NCBI Taxonomy" id="1485952"/>
    <lineage>
        <taxon>Bacteria</taxon>
        <taxon>Pseudomonadati</taxon>
        <taxon>Pseudomonadota</taxon>
        <taxon>Gammaproteobacteria</taxon>
        <taxon>Enterobacterales</taxon>
        <taxon>Enterobacteriaceae</taxon>
        <taxon>Phytobacter</taxon>
    </lineage>
</organism>
<dbReference type="InterPro" id="IPR029056">
    <property type="entry name" value="Ribokinase-like"/>
</dbReference>
<name>A0A6N3BE92_9ENTR</name>
<dbReference type="EMBL" id="CACRTZ010000006">
    <property type="protein sequence ID" value="VYU02805.1"/>
    <property type="molecule type" value="Genomic_DNA"/>
</dbReference>
<dbReference type="SUPFAM" id="SSF53613">
    <property type="entry name" value="Ribokinase-like"/>
    <property type="match status" value="1"/>
</dbReference>
<feature type="domain" description="Carbohydrate kinase PfkB" evidence="4">
    <location>
        <begin position="22"/>
        <end position="260"/>
    </location>
</feature>
<dbReference type="PANTHER" id="PTHR43320:SF3">
    <property type="entry name" value="CARBOHYDRATE KINASE PFKB DOMAIN-CONTAINING PROTEIN"/>
    <property type="match status" value="1"/>
</dbReference>
<dbReference type="CDD" id="cd01940">
    <property type="entry name" value="Fructoselysine_kinase_like"/>
    <property type="match status" value="1"/>
</dbReference>
<dbReference type="InterPro" id="IPR002173">
    <property type="entry name" value="Carboh/pur_kinase_PfkB_CS"/>
</dbReference>
<comment type="similarity">
    <text evidence="1">Belongs to the carbohydrate kinase PfkB family.</text>
</comment>
<dbReference type="AlphaFoldDB" id="A0A6N3BE92"/>
<sequence>MKRLATIGDNCVDIYPHLGKAFSGGNAVNVAVYSTRYGMQPGCVTWVGEDEYGRMLKDDLARMGVDTCHVHVKCGVTAQTQVELKGNDRVLGDYTEGVMADFTLDEHDYAWLEGYDIIHSAIWGHAEHAFPRLHAAGKVTAFDFADKWDSPLWQTLPPHLDFAFASAQQEDAALRARMQAIVAHGAGIAIVTLGENGSIAWDGERFYRQAAARVDVVDTMGAGDSYIAGFLCAWACGRPLPVAMEQGTLSAARTIQYHGAW</sequence>
<dbReference type="NCBIfam" id="NF007321">
    <property type="entry name" value="PRK09813.1"/>
    <property type="match status" value="1"/>
</dbReference>
<evidence type="ECO:0000256" key="1">
    <source>
        <dbReference type="ARBA" id="ARBA00010688"/>
    </source>
</evidence>
<dbReference type="OrthoDB" id="9792663at2"/>
<proteinExistence type="inferred from homology"/>